<feature type="signal peptide" evidence="5">
    <location>
        <begin position="1"/>
        <end position="23"/>
    </location>
</feature>
<dbReference type="InterPro" id="IPR000914">
    <property type="entry name" value="SBP_5_dom"/>
</dbReference>
<dbReference type="AlphaFoldDB" id="A0A372LWF1"/>
<dbReference type="InterPro" id="IPR030678">
    <property type="entry name" value="Peptide/Ni-bd"/>
</dbReference>
<comment type="similarity">
    <text evidence="2">Belongs to the bacterial solute-binding protein 5 family.</text>
</comment>
<evidence type="ECO:0000256" key="2">
    <source>
        <dbReference type="ARBA" id="ARBA00005695"/>
    </source>
</evidence>
<dbReference type="OrthoDB" id="9803988at2"/>
<dbReference type="PROSITE" id="PS51257">
    <property type="entry name" value="PROKAR_LIPOPROTEIN"/>
    <property type="match status" value="1"/>
</dbReference>
<dbReference type="InterPro" id="IPR039424">
    <property type="entry name" value="SBP_5"/>
</dbReference>
<dbReference type="GO" id="GO:0043190">
    <property type="term" value="C:ATP-binding cassette (ABC) transporter complex"/>
    <property type="evidence" value="ECO:0007669"/>
    <property type="project" value="InterPro"/>
</dbReference>
<dbReference type="PANTHER" id="PTHR30290">
    <property type="entry name" value="PERIPLASMIC BINDING COMPONENT OF ABC TRANSPORTER"/>
    <property type="match status" value="1"/>
</dbReference>
<dbReference type="EMBL" id="QUAK01000234">
    <property type="protein sequence ID" value="RFU82593.1"/>
    <property type="molecule type" value="Genomic_DNA"/>
</dbReference>
<dbReference type="Gene3D" id="3.10.105.10">
    <property type="entry name" value="Dipeptide-binding Protein, Domain 3"/>
    <property type="match status" value="1"/>
</dbReference>
<evidence type="ECO:0000256" key="1">
    <source>
        <dbReference type="ARBA" id="ARBA00004196"/>
    </source>
</evidence>
<reference evidence="7 8" key="1">
    <citation type="submission" date="2018-08" db="EMBL/GenBank/DDBJ databases">
        <title>Isolation, diversity and antifungal activity of Actinobacteria from wheat.</title>
        <authorList>
            <person name="Han C."/>
        </authorList>
    </citation>
    <scope>NUCLEOTIDE SEQUENCE [LARGE SCALE GENOMIC DNA]</scope>
    <source>
        <strain evidence="7 8">NEAU-YY421</strain>
    </source>
</reference>
<feature type="domain" description="Solute-binding protein family 5" evidence="6">
    <location>
        <begin position="79"/>
        <end position="420"/>
    </location>
</feature>
<dbReference type="PIRSF" id="PIRSF002741">
    <property type="entry name" value="MppA"/>
    <property type="match status" value="1"/>
</dbReference>
<feature type="chain" id="PRO_5039239045" evidence="5">
    <location>
        <begin position="24"/>
        <end position="512"/>
    </location>
</feature>
<evidence type="ECO:0000256" key="5">
    <source>
        <dbReference type="SAM" id="SignalP"/>
    </source>
</evidence>
<evidence type="ECO:0000313" key="7">
    <source>
        <dbReference type="EMBL" id="RFU82593.1"/>
    </source>
</evidence>
<keyword evidence="8" id="KW-1185">Reference proteome</keyword>
<evidence type="ECO:0000259" key="6">
    <source>
        <dbReference type="Pfam" id="PF00496"/>
    </source>
</evidence>
<accession>A0A372LWF1</accession>
<proteinExistence type="inferred from homology"/>
<dbReference type="GO" id="GO:1904680">
    <property type="term" value="F:peptide transmembrane transporter activity"/>
    <property type="evidence" value="ECO:0007669"/>
    <property type="project" value="TreeGrafter"/>
</dbReference>
<dbReference type="Gene3D" id="3.40.190.10">
    <property type="entry name" value="Periplasmic binding protein-like II"/>
    <property type="match status" value="1"/>
</dbReference>
<gene>
    <name evidence="7" type="ORF">DY218_31600</name>
</gene>
<keyword evidence="3" id="KW-0813">Transport</keyword>
<comment type="caution">
    <text evidence="7">The sequence shown here is derived from an EMBL/GenBank/DDBJ whole genome shotgun (WGS) entry which is preliminary data.</text>
</comment>
<name>A0A372LWF1_9ACTN</name>
<organism evidence="7 8">
    <name type="scientific">Streptomyces triticagri</name>
    <dbReference type="NCBI Taxonomy" id="2293568"/>
    <lineage>
        <taxon>Bacteria</taxon>
        <taxon>Bacillati</taxon>
        <taxon>Actinomycetota</taxon>
        <taxon>Actinomycetes</taxon>
        <taxon>Kitasatosporales</taxon>
        <taxon>Streptomycetaceae</taxon>
        <taxon>Streptomyces</taxon>
    </lineage>
</organism>
<dbReference type="GO" id="GO:0015833">
    <property type="term" value="P:peptide transport"/>
    <property type="evidence" value="ECO:0007669"/>
    <property type="project" value="TreeGrafter"/>
</dbReference>
<dbReference type="SUPFAM" id="SSF53850">
    <property type="entry name" value="Periplasmic binding protein-like II"/>
    <property type="match status" value="1"/>
</dbReference>
<dbReference type="Proteomes" id="UP000263094">
    <property type="component" value="Unassembled WGS sequence"/>
</dbReference>
<dbReference type="GO" id="GO:0030313">
    <property type="term" value="C:cell envelope"/>
    <property type="evidence" value="ECO:0007669"/>
    <property type="project" value="UniProtKB-SubCell"/>
</dbReference>
<keyword evidence="4 5" id="KW-0732">Signal</keyword>
<evidence type="ECO:0000313" key="8">
    <source>
        <dbReference type="Proteomes" id="UP000263094"/>
    </source>
</evidence>
<dbReference type="PANTHER" id="PTHR30290:SF10">
    <property type="entry name" value="PERIPLASMIC OLIGOPEPTIDE-BINDING PROTEIN-RELATED"/>
    <property type="match status" value="1"/>
</dbReference>
<protein>
    <submittedName>
        <fullName evidence="7">ABC transporter substrate-binding protein</fullName>
    </submittedName>
</protein>
<sequence length="512" mass="54980">MKWYATRSGAAVAVATAAAFALAGCGGGGAPGATGTAELNIATLTRAQSLDPADALGGNLPYFQPVYDTLIKRAPDGSMRPMLATEWSYDKSRTELSLSLRKGVKFSDGTVFDAEAVKANLQHFKKGGGGGAKYLNMLDEVDVTDATHLTLKLSAPEPALLFYLSDAAGLMASPAKLDGDSLRTTPVGTGPYTLDKAKTAVGNRYVYERRADYWDDELPFKTLTISVFDNETAIVNGLRTGQIDSATLQDANQQTAIGSGAGLTTTQYTFDFQGLLLFDRGGVRTPALREAKVRRAINHALDRSTMVEKIRRGRGEATDQIFGTGAEAYDKELDSYYRHDPAKARKLLAEAGYAKGFTLKLPRVSAIVSDAIASSVKTDLGKVGIKVTWDELDGGSAVQKIYRDRAYSAMVMNMGQSDTDWVTAQELVTPGTFNMFGSTDKTVKRLLGRMQSGTEAQSAAAAKELNRHLVEEAWFAPFYRMKFLLVAGDGVKVVPQAGMGVPSIYNYTPAGS</sequence>
<dbReference type="GO" id="GO:0042597">
    <property type="term" value="C:periplasmic space"/>
    <property type="evidence" value="ECO:0007669"/>
    <property type="project" value="UniProtKB-ARBA"/>
</dbReference>
<evidence type="ECO:0000256" key="3">
    <source>
        <dbReference type="ARBA" id="ARBA00022448"/>
    </source>
</evidence>
<comment type="subcellular location">
    <subcellularLocation>
        <location evidence="1">Cell envelope</location>
    </subcellularLocation>
</comment>
<dbReference type="Pfam" id="PF00496">
    <property type="entry name" value="SBP_bac_5"/>
    <property type="match status" value="1"/>
</dbReference>
<dbReference type="RefSeq" id="WP_128559578.1">
    <property type="nucleotide sequence ID" value="NZ_QUAK01000234.1"/>
</dbReference>
<evidence type="ECO:0000256" key="4">
    <source>
        <dbReference type="ARBA" id="ARBA00022729"/>
    </source>
</evidence>